<feature type="domain" description="Ig-like" evidence="2">
    <location>
        <begin position="124"/>
        <end position="214"/>
    </location>
</feature>
<dbReference type="Gene3D" id="2.60.40.10">
    <property type="entry name" value="Immunoglobulins"/>
    <property type="match status" value="1"/>
</dbReference>
<dbReference type="Proteomes" id="UP001314205">
    <property type="component" value="Unassembled WGS sequence"/>
</dbReference>
<dbReference type="SMART" id="SM00409">
    <property type="entry name" value="IG"/>
    <property type="match status" value="1"/>
</dbReference>
<dbReference type="PROSITE" id="PS50835">
    <property type="entry name" value="IG_LIKE"/>
    <property type="match status" value="1"/>
</dbReference>
<evidence type="ECO:0000313" key="3">
    <source>
        <dbReference type="EMBL" id="CAK1593571.1"/>
    </source>
</evidence>
<dbReference type="InterPro" id="IPR013783">
    <property type="entry name" value="Ig-like_fold"/>
</dbReference>
<accession>A0AAV1LEV1</accession>
<evidence type="ECO:0000259" key="2">
    <source>
        <dbReference type="PROSITE" id="PS50835"/>
    </source>
</evidence>
<evidence type="ECO:0000313" key="4">
    <source>
        <dbReference type="Proteomes" id="UP001314205"/>
    </source>
</evidence>
<sequence length="473" mass="53107">MQSKKRSKFHSKTGHVHTNLTKKILNWNWIRDKRSSQPNSDAYGDFINAKDFGNDYFDDFDDESKGFEVENLKGNLQYALRDEKEDYDKLYLDGDGVYRRRENERKKRGAVDMTDVVNGLRNLPPLRPLIDEIFVIRGDSTTIQCNASGFPLYSYSNLSNFDQYTWSAERKAMLQYSNTKLFGPTISIVNIQPRNFGTYTCYKDKSVIRSVKLNVIVIPDFNVVFTPLYKCQSECTYEDLMNIQKLGPMMSKAMCSGDDEPDSIRIDEPVCMSNKENENVLKPTVVMKSSPQPTIECSPECQRDLKCSLALLWASNAPSLAFVKDSNGHHEYRRLVLDMEPGNVDVVVTCPAGFYLLADQKICAVCPADTCSLAGENTCTACPRGTHAPPGSCACRLAFGPHSCVSAGVPGCLSAAQTQGRVRRPLSPSRVLLERIFKRSPSSSRATDSQETRFGMWKERNGPPPLPPIDFDL</sequence>
<feature type="compositionally biased region" description="Pro residues" evidence="1">
    <location>
        <begin position="462"/>
        <end position="473"/>
    </location>
</feature>
<dbReference type="Gene3D" id="2.10.220.10">
    <property type="entry name" value="Hormone Receptor, Insulin-like Growth Factor Receptor 1, Chain A, domain 2"/>
    <property type="match status" value="1"/>
</dbReference>
<feature type="compositionally biased region" description="Basic and acidic residues" evidence="1">
    <location>
        <begin position="448"/>
        <end position="461"/>
    </location>
</feature>
<name>A0AAV1LEV1_9NEOP</name>
<dbReference type="SUPFAM" id="SSF48726">
    <property type="entry name" value="Immunoglobulin"/>
    <property type="match status" value="1"/>
</dbReference>
<gene>
    <name evidence="3" type="ORF">PARMNEM_LOCUS13333</name>
</gene>
<protein>
    <recommendedName>
        <fullName evidence="2">Ig-like domain-containing protein</fullName>
    </recommendedName>
</protein>
<comment type="caution">
    <text evidence="3">The sequence shown here is derived from an EMBL/GenBank/DDBJ whole genome shotgun (WGS) entry which is preliminary data.</text>
</comment>
<dbReference type="AlphaFoldDB" id="A0AAV1LEV1"/>
<keyword evidence="4" id="KW-1185">Reference proteome</keyword>
<feature type="region of interest" description="Disordered" evidence="1">
    <location>
        <begin position="440"/>
        <end position="473"/>
    </location>
</feature>
<dbReference type="InterPro" id="IPR007110">
    <property type="entry name" value="Ig-like_dom"/>
</dbReference>
<reference evidence="3 4" key="1">
    <citation type="submission" date="2023-11" db="EMBL/GenBank/DDBJ databases">
        <authorList>
            <person name="Hedman E."/>
            <person name="Englund M."/>
            <person name="Stromberg M."/>
            <person name="Nyberg Akerstrom W."/>
            <person name="Nylinder S."/>
            <person name="Jareborg N."/>
            <person name="Kallberg Y."/>
            <person name="Kronander E."/>
        </authorList>
    </citation>
    <scope>NUCLEOTIDE SEQUENCE [LARGE SCALE GENOMIC DNA]</scope>
</reference>
<dbReference type="EMBL" id="CAVLGL010000088">
    <property type="protein sequence ID" value="CAK1593571.1"/>
    <property type="molecule type" value="Genomic_DNA"/>
</dbReference>
<dbReference type="InterPro" id="IPR036179">
    <property type="entry name" value="Ig-like_dom_sf"/>
</dbReference>
<dbReference type="SUPFAM" id="SSF57184">
    <property type="entry name" value="Growth factor receptor domain"/>
    <property type="match status" value="1"/>
</dbReference>
<evidence type="ECO:0000256" key="1">
    <source>
        <dbReference type="SAM" id="MobiDB-lite"/>
    </source>
</evidence>
<dbReference type="InterPro" id="IPR003599">
    <property type="entry name" value="Ig_sub"/>
</dbReference>
<proteinExistence type="predicted"/>
<organism evidence="3 4">
    <name type="scientific">Parnassius mnemosyne</name>
    <name type="common">clouded apollo</name>
    <dbReference type="NCBI Taxonomy" id="213953"/>
    <lineage>
        <taxon>Eukaryota</taxon>
        <taxon>Metazoa</taxon>
        <taxon>Ecdysozoa</taxon>
        <taxon>Arthropoda</taxon>
        <taxon>Hexapoda</taxon>
        <taxon>Insecta</taxon>
        <taxon>Pterygota</taxon>
        <taxon>Neoptera</taxon>
        <taxon>Endopterygota</taxon>
        <taxon>Lepidoptera</taxon>
        <taxon>Glossata</taxon>
        <taxon>Ditrysia</taxon>
        <taxon>Papilionoidea</taxon>
        <taxon>Papilionidae</taxon>
        <taxon>Parnassiinae</taxon>
        <taxon>Parnassini</taxon>
        <taxon>Parnassius</taxon>
        <taxon>Driopa</taxon>
    </lineage>
</organism>
<dbReference type="InterPro" id="IPR009030">
    <property type="entry name" value="Growth_fac_rcpt_cys_sf"/>
</dbReference>